<feature type="domain" description="Polymerase/histidinol phosphatase N-terminal" evidence="1">
    <location>
        <begin position="38"/>
        <end position="107"/>
    </location>
</feature>
<organism evidence="2 3">
    <name type="scientific">Pseudocalidococcus azoricus BACA0444</name>
    <dbReference type="NCBI Taxonomy" id="2918990"/>
    <lineage>
        <taxon>Bacteria</taxon>
        <taxon>Bacillati</taxon>
        <taxon>Cyanobacteriota</taxon>
        <taxon>Cyanophyceae</taxon>
        <taxon>Acaryochloridales</taxon>
        <taxon>Thermosynechococcaceae</taxon>
        <taxon>Pseudocalidococcus</taxon>
        <taxon>Pseudocalidococcus azoricus</taxon>
    </lineage>
</organism>
<comment type="caution">
    <text evidence="2">The sequence shown here is derived from an EMBL/GenBank/DDBJ whole genome shotgun (WGS) entry which is preliminary data.</text>
</comment>
<proteinExistence type="predicted"/>
<sequence length="231" mass="25000">MTLATAVGSDDTGRLDQLPADLVAVFRRINAQNCPHLYNFHLHTTASDGQLSPETLVDQALDVGLIDFAITDHHSVEGYFAAQAWLSQLDFPCKPRLWPGIEITATLLDVEVHILGYGFNPHHPGLAPYLQGTAPTGTAATAQRVIQQLHQAGAITVLAHPARYKRPATELIPAAAKLGIAGVETYYAYGNPRPWTPTSETMDLVGGFAQRFGLLETCGTDTHGLNILQRI</sequence>
<dbReference type="InterPro" id="IPR004013">
    <property type="entry name" value="PHP_dom"/>
</dbReference>
<dbReference type="SMART" id="SM00481">
    <property type="entry name" value="POLIIIAc"/>
    <property type="match status" value="1"/>
</dbReference>
<dbReference type="InterPro" id="IPR052018">
    <property type="entry name" value="PHP_domain"/>
</dbReference>
<evidence type="ECO:0000313" key="2">
    <source>
        <dbReference type="EMBL" id="MDS3860274.1"/>
    </source>
</evidence>
<dbReference type="SUPFAM" id="SSF89550">
    <property type="entry name" value="PHP domain-like"/>
    <property type="match status" value="1"/>
</dbReference>
<evidence type="ECO:0000259" key="1">
    <source>
        <dbReference type="SMART" id="SM00481"/>
    </source>
</evidence>
<dbReference type="GO" id="GO:0004534">
    <property type="term" value="F:5'-3' RNA exonuclease activity"/>
    <property type="evidence" value="ECO:0007669"/>
    <property type="project" value="TreeGrafter"/>
</dbReference>
<dbReference type="PANTHER" id="PTHR42924">
    <property type="entry name" value="EXONUCLEASE"/>
    <property type="match status" value="1"/>
</dbReference>
<dbReference type="EMBL" id="JAVMIP010000003">
    <property type="protein sequence ID" value="MDS3860274.1"/>
    <property type="molecule type" value="Genomic_DNA"/>
</dbReference>
<dbReference type="Gene3D" id="3.20.20.140">
    <property type="entry name" value="Metal-dependent hydrolases"/>
    <property type="match status" value="1"/>
</dbReference>
<dbReference type="InterPro" id="IPR016195">
    <property type="entry name" value="Pol/histidinol_Pase-like"/>
</dbReference>
<accession>A0AAE4FRC7</accession>
<dbReference type="PANTHER" id="PTHR42924:SF3">
    <property type="entry name" value="POLYMERASE_HISTIDINOL PHOSPHATASE N-TERMINAL DOMAIN-CONTAINING PROTEIN"/>
    <property type="match status" value="1"/>
</dbReference>
<gene>
    <name evidence="2" type="ORF">RIF25_05585</name>
</gene>
<keyword evidence="3" id="KW-1185">Reference proteome</keyword>
<dbReference type="CDD" id="cd07438">
    <property type="entry name" value="PHP_HisPPase_AMP"/>
    <property type="match status" value="1"/>
</dbReference>
<dbReference type="Pfam" id="PF02811">
    <property type="entry name" value="PHP"/>
    <property type="match status" value="1"/>
</dbReference>
<name>A0AAE4FRC7_9CYAN</name>
<dbReference type="Proteomes" id="UP001268256">
    <property type="component" value="Unassembled WGS sequence"/>
</dbReference>
<dbReference type="AlphaFoldDB" id="A0AAE4FRC7"/>
<reference evidence="3" key="1">
    <citation type="submission" date="2023-07" db="EMBL/GenBank/DDBJ databases">
        <authorList>
            <person name="Luz R."/>
            <person name="Cordeiro R."/>
            <person name="Fonseca A."/>
            <person name="Goncalves V."/>
        </authorList>
    </citation>
    <scope>NUCLEOTIDE SEQUENCE [LARGE SCALE GENOMIC DNA]</scope>
    <source>
        <strain evidence="3">BACA0444</strain>
    </source>
</reference>
<protein>
    <submittedName>
        <fullName evidence="2">PHP domain-containing protein</fullName>
    </submittedName>
</protein>
<evidence type="ECO:0000313" key="3">
    <source>
        <dbReference type="Proteomes" id="UP001268256"/>
    </source>
</evidence>
<dbReference type="InterPro" id="IPR003141">
    <property type="entry name" value="Pol/His_phosphatase_N"/>
</dbReference>
<dbReference type="GO" id="GO:0035312">
    <property type="term" value="F:5'-3' DNA exonuclease activity"/>
    <property type="evidence" value="ECO:0007669"/>
    <property type="project" value="TreeGrafter"/>
</dbReference>